<evidence type="ECO:0000313" key="15">
    <source>
        <dbReference type="Proteomes" id="UP000183997"/>
    </source>
</evidence>
<dbReference type="FunFam" id="3.30.565.10:FF:000006">
    <property type="entry name" value="Sensor histidine kinase WalK"/>
    <property type="match status" value="1"/>
</dbReference>
<evidence type="ECO:0000259" key="13">
    <source>
        <dbReference type="PROSITE" id="PS50885"/>
    </source>
</evidence>
<dbReference type="PROSITE" id="PS50109">
    <property type="entry name" value="HIS_KIN"/>
    <property type="match status" value="1"/>
</dbReference>
<gene>
    <name evidence="14" type="ORF">SAMN02745123_00019</name>
</gene>
<dbReference type="EMBL" id="FRAR01000004">
    <property type="protein sequence ID" value="SHJ92814.1"/>
    <property type="molecule type" value="Genomic_DNA"/>
</dbReference>
<dbReference type="InterPro" id="IPR036097">
    <property type="entry name" value="HisK_dim/P_sf"/>
</dbReference>
<dbReference type="PANTHER" id="PTHR45528">
    <property type="entry name" value="SENSOR HISTIDINE KINASE CPXA"/>
    <property type="match status" value="1"/>
</dbReference>
<feature type="transmembrane region" description="Helical" evidence="11">
    <location>
        <begin position="12"/>
        <end position="31"/>
    </location>
</feature>
<evidence type="ECO:0000256" key="6">
    <source>
        <dbReference type="ARBA" id="ARBA00022692"/>
    </source>
</evidence>
<dbReference type="InterPro" id="IPR036890">
    <property type="entry name" value="HATPase_C_sf"/>
</dbReference>
<dbReference type="SMART" id="SM00387">
    <property type="entry name" value="HATPase_c"/>
    <property type="match status" value="1"/>
</dbReference>
<keyword evidence="15" id="KW-1185">Reference proteome</keyword>
<dbReference type="CDD" id="cd06225">
    <property type="entry name" value="HAMP"/>
    <property type="match status" value="1"/>
</dbReference>
<dbReference type="Proteomes" id="UP000183997">
    <property type="component" value="Unassembled WGS sequence"/>
</dbReference>
<dbReference type="CDD" id="cd00082">
    <property type="entry name" value="HisKA"/>
    <property type="match status" value="1"/>
</dbReference>
<keyword evidence="9" id="KW-0902">Two-component regulatory system</keyword>
<dbReference type="Gene3D" id="1.10.287.130">
    <property type="match status" value="1"/>
</dbReference>
<dbReference type="CDD" id="cd00075">
    <property type="entry name" value="HATPase"/>
    <property type="match status" value="1"/>
</dbReference>
<organism evidence="14 15">
    <name type="scientific">Desulforamulus aeronauticus DSM 10349</name>
    <dbReference type="NCBI Taxonomy" id="1121421"/>
    <lineage>
        <taxon>Bacteria</taxon>
        <taxon>Bacillati</taxon>
        <taxon>Bacillota</taxon>
        <taxon>Clostridia</taxon>
        <taxon>Eubacteriales</taxon>
        <taxon>Peptococcaceae</taxon>
        <taxon>Desulforamulus</taxon>
    </lineage>
</organism>
<dbReference type="PANTHER" id="PTHR45528:SF8">
    <property type="entry name" value="HISTIDINE KINASE"/>
    <property type="match status" value="1"/>
</dbReference>
<evidence type="ECO:0000256" key="9">
    <source>
        <dbReference type="ARBA" id="ARBA00023012"/>
    </source>
</evidence>
<evidence type="ECO:0000256" key="1">
    <source>
        <dbReference type="ARBA" id="ARBA00000085"/>
    </source>
</evidence>
<comment type="subcellular location">
    <subcellularLocation>
        <location evidence="2">Membrane</location>
        <topology evidence="2">Multi-pass membrane protein</topology>
    </subcellularLocation>
</comment>
<dbReference type="InterPro" id="IPR003660">
    <property type="entry name" value="HAMP_dom"/>
</dbReference>
<protein>
    <recommendedName>
        <fullName evidence="3">histidine kinase</fullName>
        <ecNumber evidence="3">2.7.13.3</ecNumber>
    </recommendedName>
</protein>
<dbReference type="SUPFAM" id="SSF47384">
    <property type="entry name" value="Homodimeric domain of signal transducing histidine kinase"/>
    <property type="match status" value="1"/>
</dbReference>
<dbReference type="InterPro" id="IPR005467">
    <property type="entry name" value="His_kinase_dom"/>
</dbReference>
<dbReference type="InterPro" id="IPR003594">
    <property type="entry name" value="HATPase_dom"/>
</dbReference>
<feature type="domain" description="HAMP" evidence="13">
    <location>
        <begin position="185"/>
        <end position="237"/>
    </location>
</feature>
<evidence type="ECO:0000259" key="12">
    <source>
        <dbReference type="PROSITE" id="PS50109"/>
    </source>
</evidence>
<dbReference type="PRINTS" id="PR00344">
    <property type="entry name" value="BCTRLSENSOR"/>
</dbReference>
<dbReference type="EC" id="2.7.13.3" evidence="3"/>
<proteinExistence type="predicted"/>
<reference evidence="15" key="1">
    <citation type="submission" date="2016-11" db="EMBL/GenBank/DDBJ databases">
        <authorList>
            <person name="Varghese N."/>
            <person name="Submissions S."/>
        </authorList>
    </citation>
    <scope>NUCLEOTIDE SEQUENCE [LARGE SCALE GENOMIC DNA]</scope>
    <source>
        <strain evidence="15">DSM 10349</strain>
    </source>
</reference>
<dbReference type="AlphaFoldDB" id="A0A1M6NAV2"/>
<dbReference type="STRING" id="1121421.SAMN02745123_00019"/>
<name>A0A1M6NAV2_9FIRM</name>
<accession>A0A1M6NAV2</accession>
<dbReference type="SUPFAM" id="SSF55874">
    <property type="entry name" value="ATPase domain of HSP90 chaperone/DNA topoisomerase II/histidine kinase"/>
    <property type="match status" value="1"/>
</dbReference>
<evidence type="ECO:0000256" key="2">
    <source>
        <dbReference type="ARBA" id="ARBA00004141"/>
    </source>
</evidence>
<evidence type="ECO:0000256" key="11">
    <source>
        <dbReference type="SAM" id="Phobius"/>
    </source>
</evidence>
<dbReference type="Gene3D" id="3.30.565.10">
    <property type="entry name" value="Histidine kinase-like ATPase, C-terminal domain"/>
    <property type="match status" value="1"/>
</dbReference>
<dbReference type="Gene3D" id="6.10.340.10">
    <property type="match status" value="1"/>
</dbReference>
<sequence>MSNRQNISLRLKLLATFVFCLILSFIFFYFLDYMTRDIRAEHYTSYASSKSAVKDQAEWIEQKLPQINKNQQLSSLLDEASKRGDDLRIYLTDVSGKVLYHSTGATEDSLDIHRILYETKESLQTPAPGKHFSEVKPIIVNGNNVYLVVKGTLYAETGINYKFNYLFNSTVFVTIFSLLFYWFTRNKMQQIQAINNSVQEIANGNLQIRLPLCSQDELGTLSHNINIMAQQLQEKIAQERAVEKSKLDLITNISHDLRTPLTSIIGYLTLLTEKNYHYPKEVAHYISSSYNKAGQLKKLIDDLFEYTWLTSGEVKLAKQNIDLHQMMEQMIVEFEPIAEKNDVTIEYQLGEAPVPVLVDPDKLARTMDNLLVNALKFSVKPGTIKVTLRTEEQGVSLAVINKGLSMTKEQANQVFERFYNGANTLEQGVMPRSAGLGLSIAKNIIELHGGEIWLEHQNDDYRFCIKIPH</sequence>
<evidence type="ECO:0000256" key="8">
    <source>
        <dbReference type="ARBA" id="ARBA00022989"/>
    </source>
</evidence>
<evidence type="ECO:0000256" key="5">
    <source>
        <dbReference type="ARBA" id="ARBA00022679"/>
    </source>
</evidence>
<feature type="transmembrane region" description="Helical" evidence="11">
    <location>
        <begin position="165"/>
        <end position="183"/>
    </location>
</feature>
<feature type="domain" description="Histidine kinase" evidence="12">
    <location>
        <begin position="252"/>
        <end position="469"/>
    </location>
</feature>
<keyword evidence="7 14" id="KW-0418">Kinase</keyword>
<dbReference type="SUPFAM" id="SSF158472">
    <property type="entry name" value="HAMP domain-like"/>
    <property type="match status" value="1"/>
</dbReference>
<dbReference type="Pfam" id="PF00512">
    <property type="entry name" value="HisKA"/>
    <property type="match status" value="1"/>
</dbReference>
<evidence type="ECO:0000313" key="14">
    <source>
        <dbReference type="EMBL" id="SHJ92814.1"/>
    </source>
</evidence>
<keyword evidence="10 11" id="KW-0472">Membrane</keyword>
<dbReference type="SMART" id="SM00388">
    <property type="entry name" value="HisKA"/>
    <property type="match status" value="1"/>
</dbReference>
<keyword evidence="8 11" id="KW-1133">Transmembrane helix</keyword>
<keyword evidence="6 11" id="KW-0812">Transmembrane</keyword>
<evidence type="ECO:0000256" key="7">
    <source>
        <dbReference type="ARBA" id="ARBA00022777"/>
    </source>
</evidence>
<dbReference type="Pfam" id="PF00672">
    <property type="entry name" value="HAMP"/>
    <property type="match status" value="1"/>
</dbReference>
<dbReference type="InterPro" id="IPR050398">
    <property type="entry name" value="HssS/ArlS-like"/>
</dbReference>
<comment type="catalytic activity">
    <reaction evidence="1">
        <text>ATP + protein L-histidine = ADP + protein N-phospho-L-histidine.</text>
        <dbReference type="EC" id="2.7.13.3"/>
    </reaction>
</comment>
<dbReference type="Pfam" id="PF02518">
    <property type="entry name" value="HATPase_c"/>
    <property type="match status" value="1"/>
</dbReference>
<keyword evidence="5" id="KW-0808">Transferase</keyword>
<dbReference type="PROSITE" id="PS50885">
    <property type="entry name" value="HAMP"/>
    <property type="match status" value="1"/>
</dbReference>
<evidence type="ECO:0000256" key="3">
    <source>
        <dbReference type="ARBA" id="ARBA00012438"/>
    </source>
</evidence>
<dbReference type="GO" id="GO:0005886">
    <property type="term" value="C:plasma membrane"/>
    <property type="evidence" value="ECO:0007669"/>
    <property type="project" value="TreeGrafter"/>
</dbReference>
<evidence type="ECO:0000256" key="10">
    <source>
        <dbReference type="ARBA" id="ARBA00023136"/>
    </source>
</evidence>
<dbReference type="SMART" id="SM00304">
    <property type="entry name" value="HAMP"/>
    <property type="match status" value="1"/>
</dbReference>
<evidence type="ECO:0000256" key="4">
    <source>
        <dbReference type="ARBA" id="ARBA00022553"/>
    </source>
</evidence>
<dbReference type="InterPro" id="IPR003661">
    <property type="entry name" value="HisK_dim/P_dom"/>
</dbReference>
<dbReference type="GO" id="GO:0000155">
    <property type="term" value="F:phosphorelay sensor kinase activity"/>
    <property type="evidence" value="ECO:0007669"/>
    <property type="project" value="InterPro"/>
</dbReference>
<dbReference type="OrthoDB" id="2359336at2"/>
<keyword evidence="4" id="KW-0597">Phosphoprotein</keyword>
<dbReference type="InterPro" id="IPR004358">
    <property type="entry name" value="Sig_transdc_His_kin-like_C"/>
</dbReference>
<dbReference type="RefSeq" id="WP_072910247.1">
    <property type="nucleotide sequence ID" value="NZ_FRAR01000004.1"/>
</dbReference>